<dbReference type="AlphaFoldDB" id="A0A6C0KHF5"/>
<proteinExistence type="predicted"/>
<accession>A0A6C0KHF5</accession>
<organism evidence="1">
    <name type="scientific">viral metagenome</name>
    <dbReference type="NCBI Taxonomy" id="1070528"/>
    <lineage>
        <taxon>unclassified sequences</taxon>
        <taxon>metagenomes</taxon>
        <taxon>organismal metagenomes</taxon>
    </lineage>
</organism>
<dbReference type="EMBL" id="MN740905">
    <property type="protein sequence ID" value="QHU17425.1"/>
    <property type="molecule type" value="Genomic_DNA"/>
</dbReference>
<evidence type="ECO:0008006" key="2">
    <source>
        <dbReference type="Google" id="ProtNLM"/>
    </source>
</evidence>
<reference evidence="1" key="1">
    <citation type="journal article" date="2020" name="Nature">
        <title>Giant virus diversity and host interactions through global metagenomics.</title>
        <authorList>
            <person name="Schulz F."/>
            <person name="Roux S."/>
            <person name="Paez-Espino D."/>
            <person name="Jungbluth S."/>
            <person name="Walsh D.A."/>
            <person name="Denef V.J."/>
            <person name="McMahon K.D."/>
            <person name="Konstantinidis K.T."/>
            <person name="Eloe-Fadrosh E.A."/>
            <person name="Kyrpides N.C."/>
            <person name="Woyke T."/>
        </authorList>
    </citation>
    <scope>NUCLEOTIDE SEQUENCE</scope>
    <source>
        <strain evidence="1">GVMAG-S-3300012000-57</strain>
    </source>
</reference>
<name>A0A6C0KHF5_9ZZZZ</name>
<sequence>MITTGSFYTLDAIQKIMMYEPPFSLPHAIVNLIRGLENEIDHVSLDKPAQPRLRKKTTGSNVRKMDEPWEAQPVLKATVLEVAKEGFEKQLSDIRIHLNKLSTKTYSNIRDKIMEEVTVILQNEEVAEKIAEFIFEVASSNKFYSELYSQLYKELVEKFPIFETVIYAFLDKYMDSIQGIIVVDQNKDYDAFCENNKTNEKRKATAVFIVNLLKNNVIPSEKVMSIIIALQNYATAYIEEEGKTGEVDEITENLFLFITMTSDALKREPLWISTIEPNIRTFASHKAKDKKSLSNRAVFKYMDIVEKFLK</sequence>
<evidence type="ECO:0000313" key="1">
    <source>
        <dbReference type="EMBL" id="QHU17425.1"/>
    </source>
</evidence>
<dbReference type="InterPro" id="IPR016024">
    <property type="entry name" value="ARM-type_fold"/>
</dbReference>
<dbReference type="SUPFAM" id="SSF48371">
    <property type="entry name" value="ARM repeat"/>
    <property type="match status" value="1"/>
</dbReference>
<dbReference type="Gene3D" id="1.25.40.180">
    <property type="match status" value="1"/>
</dbReference>
<protein>
    <recommendedName>
        <fullName evidence="2">MIF4G domain-containing protein</fullName>
    </recommendedName>
</protein>